<keyword evidence="13 17" id="KW-1133">Transmembrane helix</keyword>
<dbReference type="InterPro" id="IPR005702">
    <property type="entry name" value="Wzc-like_C"/>
</dbReference>
<dbReference type="RefSeq" id="WP_216926410.1">
    <property type="nucleotide sequence ID" value="NZ_JAHOPC010000013.1"/>
</dbReference>
<evidence type="ECO:0000256" key="6">
    <source>
        <dbReference type="ARBA" id="ARBA00022475"/>
    </source>
</evidence>
<reference evidence="20 21" key="1">
    <citation type="submission" date="2021-06" db="EMBL/GenBank/DDBJ databases">
        <authorList>
            <person name="Jeong J.W."/>
        </authorList>
    </citation>
    <scope>NUCLEOTIDE SEQUENCE [LARGE SCALE GENOMIC DNA]</scope>
    <source>
        <strain evidence="20 21">MMS21-TAE1-1</strain>
    </source>
</reference>
<dbReference type="EMBL" id="JAHOPC010000013">
    <property type="protein sequence ID" value="MBU8868288.1"/>
    <property type="molecule type" value="Genomic_DNA"/>
</dbReference>
<proteinExistence type="inferred from homology"/>
<dbReference type="NCBIfam" id="TIGR01007">
    <property type="entry name" value="eps_fam"/>
    <property type="match status" value="1"/>
</dbReference>
<keyword evidence="6" id="KW-1003">Cell membrane</keyword>
<comment type="similarity">
    <text evidence="2">Belongs to the CpsC/CapA family.</text>
</comment>
<evidence type="ECO:0000256" key="2">
    <source>
        <dbReference type="ARBA" id="ARBA00006683"/>
    </source>
</evidence>
<dbReference type="PANTHER" id="PTHR32309:SF13">
    <property type="entry name" value="FERRIC ENTEROBACTIN TRANSPORT PROTEIN FEPE"/>
    <property type="match status" value="1"/>
</dbReference>
<evidence type="ECO:0000256" key="16">
    <source>
        <dbReference type="SAM" id="MobiDB-lite"/>
    </source>
</evidence>
<comment type="caution">
    <text evidence="20">The sequence shown here is derived from an EMBL/GenBank/DDBJ whole genome shotgun (WGS) entry which is preliminary data.</text>
</comment>
<keyword evidence="11" id="KW-0418">Kinase</keyword>
<dbReference type="Pfam" id="PF13614">
    <property type="entry name" value="AAA_31"/>
    <property type="match status" value="1"/>
</dbReference>
<feature type="domain" description="Polysaccharide chain length determinant N-terminal" evidence="18">
    <location>
        <begin position="2"/>
        <end position="89"/>
    </location>
</feature>
<dbReference type="Pfam" id="PF02706">
    <property type="entry name" value="Wzz"/>
    <property type="match status" value="1"/>
</dbReference>
<dbReference type="PANTHER" id="PTHR32309">
    <property type="entry name" value="TYROSINE-PROTEIN KINASE"/>
    <property type="match status" value="1"/>
</dbReference>
<feature type="transmembrane region" description="Helical" evidence="17">
    <location>
        <begin position="169"/>
        <end position="189"/>
    </location>
</feature>
<dbReference type="InterPro" id="IPR050445">
    <property type="entry name" value="Bact_polysacc_biosynth/exp"/>
</dbReference>
<evidence type="ECO:0000256" key="15">
    <source>
        <dbReference type="ARBA" id="ARBA00051245"/>
    </source>
</evidence>
<evidence type="ECO:0000259" key="19">
    <source>
        <dbReference type="Pfam" id="PF13614"/>
    </source>
</evidence>
<comment type="similarity">
    <text evidence="3">Belongs to the CpsD/CapB family.</text>
</comment>
<evidence type="ECO:0000256" key="9">
    <source>
        <dbReference type="ARBA" id="ARBA00022692"/>
    </source>
</evidence>
<keyword evidence="10" id="KW-0547">Nucleotide-binding</keyword>
<evidence type="ECO:0000256" key="3">
    <source>
        <dbReference type="ARBA" id="ARBA00007316"/>
    </source>
</evidence>
<comment type="catalytic activity">
    <reaction evidence="15">
        <text>L-tyrosyl-[protein] + ATP = O-phospho-L-tyrosyl-[protein] + ADP + H(+)</text>
        <dbReference type="Rhea" id="RHEA:10596"/>
        <dbReference type="Rhea" id="RHEA-COMP:10136"/>
        <dbReference type="Rhea" id="RHEA-COMP:20101"/>
        <dbReference type="ChEBI" id="CHEBI:15378"/>
        <dbReference type="ChEBI" id="CHEBI:30616"/>
        <dbReference type="ChEBI" id="CHEBI:46858"/>
        <dbReference type="ChEBI" id="CHEBI:61978"/>
        <dbReference type="ChEBI" id="CHEBI:456216"/>
        <dbReference type="EC" id="2.7.10.2"/>
    </reaction>
</comment>
<evidence type="ECO:0000256" key="1">
    <source>
        <dbReference type="ARBA" id="ARBA00004429"/>
    </source>
</evidence>
<keyword evidence="12" id="KW-0067">ATP-binding</keyword>
<name>A0ABS6I995_9MICC</name>
<keyword evidence="9 17" id="KW-0812">Transmembrane</keyword>
<evidence type="ECO:0000256" key="10">
    <source>
        <dbReference type="ARBA" id="ARBA00022741"/>
    </source>
</evidence>
<evidence type="ECO:0000256" key="7">
    <source>
        <dbReference type="ARBA" id="ARBA00022519"/>
    </source>
</evidence>
<evidence type="ECO:0000256" key="5">
    <source>
        <dbReference type="ARBA" id="ARBA00011903"/>
    </source>
</evidence>
<dbReference type="GO" id="GO:0004715">
    <property type="term" value="F:non-membrane spanning protein tyrosine kinase activity"/>
    <property type="evidence" value="ECO:0007669"/>
    <property type="project" value="UniProtKB-EC"/>
</dbReference>
<dbReference type="Proteomes" id="UP000824166">
    <property type="component" value="Unassembled WGS sequence"/>
</dbReference>
<protein>
    <recommendedName>
        <fullName evidence="5">non-specific protein-tyrosine kinase</fullName>
        <ecNumber evidence="5">2.7.10.2</ecNumber>
    </recommendedName>
</protein>
<keyword evidence="14 17" id="KW-0472">Membrane</keyword>
<keyword evidence="21" id="KW-1185">Reference proteome</keyword>
<keyword evidence="7" id="KW-0997">Cell inner membrane</keyword>
<organism evidence="20 21">
    <name type="scientific">Paenarthrobacter aromaticivorans</name>
    <dbReference type="NCBI Taxonomy" id="2849150"/>
    <lineage>
        <taxon>Bacteria</taxon>
        <taxon>Bacillati</taxon>
        <taxon>Actinomycetota</taxon>
        <taxon>Actinomycetes</taxon>
        <taxon>Micrococcales</taxon>
        <taxon>Micrococcaceae</taxon>
        <taxon>Paenarthrobacter</taxon>
    </lineage>
</organism>
<gene>
    <name evidence="20" type="ORF">KSW38_18510</name>
</gene>
<evidence type="ECO:0000256" key="17">
    <source>
        <dbReference type="SAM" id="Phobius"/>
    </source>
</evidence>
<feature type="region of interest" description="Disordered" evidence="16">
    <location>
        <begin position="438"/>
        <end position="469"/>
    </location>
</feature>
<evidence type="ECO:0000256" key="11">
    <source>
        <dbReference type="ARBA" id="ARBA00022777"/>
    </source>
</evidence>
<feature type="domain" description="AAA" evidence="19">
    <location>
        <begin position="266"/>
        <end position="391"/>
    </location>
</feature>
<dbReference type="InterPro" id="IPR025669">
    <property type="entry name" value="AAA_dom"/>
</dbReference>
<evidence type="ECO:0000256" key="14">
    <source>
        <dbReference type="ARBA" id="ARBA00023136"/>
    </source>
</evidence>
<comment type="similarity">
    <text evidence="4">Belongs to the etk/wzc family.</text>
</comment>
<evidence type="ECO:0000256" key="4">
    <source>
        <dbReference type="ARBA" id="ARBA00008883"/>
    </source>
</evidence>
<evidence type="ECO:0000313" key="20">
    <source>
        <dbReference type="EMBL" id="MBU8868288.1"/>
    </source>
</evidence>
<evidence type="ECO:0000259" key="18">
    <source>
        <dbReference type="Pfam" id="PF02706"/>
    </source>
</evidence>
<evidence type="ECO:0000313" key="21">
    <source>
        <dbReference type="Proteomes" id="UP000824166"/>
    </source>
</evidence>
<keyword evidence="8 20" id="KW-0808">Transferase</keyword>
<dbReference type="EC" id="2.7.10.2" evidence="5"/>
<accession>A0ABS6I995</accession>
<evidence type="ECO:0000256" key="13">
    <source>
        <dbReference type="ARBA" id="ARBA00022989"/>
    </source>
</evidence>
<sequence length="469" mass="49906">MELRTYLHVIRKRWISILLVTALAVLVALGQTLTQTPTYDAHSQLFVSVKGGNSATDVTQGNMFAQNRVTSYVSLATSPRVLQAVADDLNLPGGSRKLAGRVAASAPPQTVLIDITASDADPELAARIANSTADELIKGVASVEDVSLVKLSVFERAEPPVSPSSPRPMMNLILGLVAGLLLGLGLAFIREVLNTRLRTQDDIERVVSAGILGTFVGDPSLEKTPVLTQGDPYSPRAEGFRQLRTHLSFTNLGGGHQSVVVSSSIPGEGKTSTAVNLAIMLAESGTRVLLIDADLRRPRVANYLGLEGSVGLTGVLTGSVALEDAIQTWGPAGQLHVLASGRLAPNPSELLGSSTMDKLLTHLESEYEVVIIDAPPLLPVTDPAVLAANASGILLVVSVDGRTKKADLARAVTNIEAVRARMLGVVINRLPATKGDHNYYDYKPQVDKGKRRSTEGRNRQEMRHGSLRP</sequence>
<dbReference type="CDD" id="cd05387">
    <property type="entry name" value="BY-kinase"/>
    <property type="match status" value="1"/>
</dbReference>
<evidence type="ECO:0000256" key="8">
    <source>
        <dbReference type="ARBA" id="ARBA00022679"/>
    </source>
</evidence>
<dbReference type="InterPro" id="IPR003856">
    <property type="entry name" value="LPS_length_determ_N"/>
</dbReference>
<evidence type="ECO:0000256" key="12">
    <source>
        <dbReference type="ARBA" id="ARBA00022840"/>
    </source>
</evidence>
<comment type="subcellular location">
    <subcellularLocation>
        <location evidence="1">Cell inner membrane</location>
        <topology evidence="1">Multi-pass membrane protein</topology>
    </subcellularLocation>
</comment>